<evidence type="ECO:0000313" key="6">
    <source>
        <dbReference type="Proteomes" id="UP000285123"/>
    </source>
</evidence>
<comment type="caution">
    <text evidence="5">The sequence shown here is derived from an EMBL/GenBank/DDBJ whole genome shotgun (WGS) entry which is preliminary data.</text>
</comment>
<dbReference type="PANTHER" id="PTHR43764">
    <property type="entry name" value="MOLYBDENUM COFACTOR BIOSYNTHESIS"/>
    <property type="match status" value="1"/>
</dbReference>
<evidence type="ECO:0000256" key="3">
    <source>
        <dbReference type="ARBA" id="ARBA00055087"/>
    </source>
</evidence>
<dbReference type="Pfam" id="PF00994">
    <property type="entry name" value="MoCF_biosynth"/>
    <property type="match status" value="1"/>
</dbReference>
<accession>A0A423PLA8</accession>
<dbReference type="SUPFAM" id="SSF55040">
    <property type="entry name" value="Molybdenum cofactor biosynthesis protein C, MoaC"/>
    <property type="match status" value="1"/>
</dbReference>
<dbReference type="InterPro" id="IPR051920">
    <property type="entry name" value="MPT_Adenylyltrnsfr/MoaC-Rel"/>
</dbReference>
<gene>
    <name evidence="5" type="ORF">SAHL_12945</name>
</gene>
<dbReference type="RefSeq" id="WP_123591829.1">
    <property type="nucleotide sequence ID" value="NZ_AYKF01000101.1"/>
</dbReference>
<dbReference type="SMART" id="SM00852">
    <property type="entry name" value="MoCF_biosynth"/>
    <property type="match status" value="1"/>
</dbReference>
<dbReference type="UniPathway" id="UPA00344"/>
<dbReference type="Proteomes" id="UP000285123">
    <property type="component" value="Unassembled WGS sequence"/>
</dbReference>
<dbReference type="GO" id="GO:0006777">
    <property type="term" value="P:Mo-molybdopterin cofactor biosynthetic process"/>
    <property type="evidence" value="ECO:0007669"/>
    <property type="project" value="UniProtKB-KW"/>
</dbReference>
<reference evidence="5 6" key="1">
    <citation type="submission" date="2013-10" db="EMBL/GenBank/DDBJ databases">
        <title>Salinisphaera halophila YIM 95161 Genome Sequencing.</title>
        <authorList>
            <person name="Lai Q."/>
            <person name="Li C."/>
            <person name="Shao Z."/>
        </authorList>
    </citation>
    <scope>NUCLEOTIDE SEQUENCE [LARGE SCALE GENOMIC DNA]</scope>
    <source>
        <strain evidence="5 6">YIM 95161</strain>
    </source>
</reference>
<dbReference type="AlphaFoldDB" id="A0A423PLA8"/>
<feature type="domain" description="MoaB/Mog" evidence="4">
    <location>
        <begin position="151"/>
        <end position="294"/>
    </location>
</feature>
<protein>
    <submittedName>
        <fullName evidence="5">Molybdopterin-guanine dinucleotide biosynthesis protein MoaC</fullName>
    </submittedName>
</protein>
<dbReference type="NCBIfam" id="TIGR00581">
    <property type="entry name" value="moaC"/>
    <property type="match status" value="1"/>
</dbReference>
<dbReference type="PANTHER" id="PTHR43764:SF1">
    <property type="entry name" value="MOLYBDOPTERIN MOLYBDOTRANSFERASE"/>
    <property type="match status" value="1"/>
</dbReference>
<dbReference type="InterPro" id="IPR023045">
    <property type="entry name" value="MoaC"/>
</dbReference>
<evidence type="ECO:0000256" key="1">
    <source>
        <dbReference type="ARBA" id="ARBA00005046"/>
    </source>
</evidence>
<evidence type="ECO:0000259" key="4">
    <source>
        <dbReference type="SMART" id="SM00852"/>
    </source>
</evidence>
<dbReference type="InterPro" id="IPR036425">
    <property type="entry name" value="MoaB/Mog-like_dom_sf"/>
</dbReference>
<keyword evidence="2" id="KW-0501">Molybdenum cofactor biosynthesis</keyword>
<evidence type="ECO:0000313" key="5">
    <source>
        <dbReference type="EMBL" id="ROO26390.1"/>
    </source>
</evidence>
<dbReference type="PIRSF" id="PIRSF036594">
    <property type="entry name" value="MoaC_MogA"/>
    <property type="match status" value="1"/>
</dbReference>
<dbReference type="InterPro" id="IPR012247">
    <property type="entry name" value="MoaC_MogA"/>
</dbReference>
<sequence>MKDVGMKPETLRSATATASFHAPGHCLRRIAERDTEKGDPQASARIAGILAAKRTDELLPLCHPLPIHAAEVHFTIEDARVVIEAEVHTIGPTGVEMEALTAASMAALTLYDMLKPYAQPEELAIGDTRLVDKTGGKSDFKRTLKQPLSAQVLMVSNPVADGNKPDTAGRGVFEGLETAGFAPLGYEILPDDADRVRAAVQTAIDAGTQLVVTVGGTGIGPKDRVVETVEPMLTTPMPGLMEAARAFGQRRTPYAVLSRGVSGFAGNSLVVTFPGSRSGAAETLAALLPSLVHVLEIHQRFAGHAG</sequence>
<comment type="function">
    <text evidence="3">Catalyzes the conversion of (8S)-3',8-cyclo-7,8-dihydroguanosine 5'-triphosphate to cyclic pyranopterin monophosphate (cPMP).</text>
</comment>
<dbReference type="Gene3D" id="3.30.70.640">
    <property type="entry name" value="Molybdopterin cofactor biosynthesis C (MoaC) domain"/>
    <property type="match status" value="1"/>
</dbReference>
<dbReference type="NCBIfam" id="NF002947">
    <property type="entry name" value="PRK03604.1"/>
    <property type="match status" value="1"/>
</dbReference>
<dbReference type="Gene3D" id="3.40.980.10">
    <property type="entry name" value="MoaB/Mog-like domain"/>
    <property type="match status" value="1"/>
</dbReference>
<name>A0A423PLA8_9GAMM</name>
<dbReference type="InterPro" id="IPR036522">
    <property type="entry name" value="MoaC_sf"/>
</dbReference>
<evidence type="ECO:0000256" key="2">
    <source>
        <dbReference type="ARBA" id="ARBA00023150"/>
    </source>
</evidence>
<dbReference type="CDD" id="cd00886">
    <property type="entry name" value="MogA_MoaB"/>
    <property type="match status" value="1"/>
</dbReference>
<dbReference type="Pfam" id="PF01967">
    <property type="entry name" value="MoaC"/>
    <property type="match status" value="1"/>
</dbReference>
<dbReference type="EMBL" id="AYKF01000101">
    <property type="protein sequence ID" value="ROO26390.1"/>
    <property type="molecule type" value="Genomic_DNA"/>
</dbReference>
<dbReference type="InterPro" id="IPR002820">
    <property type="entry name" value="Mopterin_CF_biosynth-C_dom"/>
</dbReference>
<dbReference type="SUPFAM" id="SSF53218">
    <property type="entry name" value="Molybdenum cofactor biosynthesis proteins"/>
    <property type="match status" value="1"/>
</dbReference>
<organism evidence="5 6">
    <name type="scientific">Salinisphaera orenii YIM 95161</name>
    <dbReference type="NCBI Taxonomy" id="1051139"/>
    <lineage>
        <taxon>Bacteria</taxon>
        <taxon>Pseudomonadati</taxon>
        <taxon>Pseudomonadota</taxon>
        <taxon>Gammaproteobacteria</taxon>
        <taxon>Salinisphaerales</taxon>
        <taxon>Salinisphaeraceae</taxon>
        <taxon>Salinisphaera</taxon>
    </lineage>
</organism>
<dbReference type="OrthoDB" id="9794429at2"/>
<dbReference type="InterPro" id="IPR001453">
    <property type="entry name" value="MoaB/Mog_dom"/>
</dbReference>
<proteinExistence type="predicted"/>
<comment type="pathway">
    <text evidence="1">Cofactor biosynthesis; molybdopterin biosynthesis.</text>
</comment>